<gene>
    <name evidence="3" type="ORF">ACFSFY_02385</name>
</gene>
<keyword evidence="3" id="KW-0328">Glycosyltransferase</keyword>
<proteinExistence type="predicted"/>
<name>A0ABW4SES9_9BACL</name>
<dbReference type="EC" id="2.4.-.-" evidence="3"/>
<dbReference type="PANTHER" id="PTHR46401">
    <property type="entry name" value="GLYCOSYLTRANSFERASE WBBK-RELATED"/>
    <property type="match status" value="1"/>
</dbReference>
<sequence>MNILVINVPANSGGALSVLNDFYNQVLNYEDKTVNWIFVISTPQLKENNNIKVLNFPWVKKSWGHRFYFDSMIAPILVKKYNVDKVFSLQNVNIPRISCEQILYVHQSLPFVDYKFNFKENKLLWMYQNVIGKRIISSIKKADKVIVQTEWMKNACIEKAQVKENKFQVISPEFNLYPKSFYKNIGESRNTFFYPANEMEYKNHLIIIKACIELKRHSVLDYKVLLTLNGNENEHISNLKKQVLKEQLPIHFIGSMTREEVFEMYTKSILLFPSYVETFGLPLLEAKLHNGVIFASDCPFSQEILKGYKNAYFFNPFNGEQLGDLMKEMLNNNMEYRLITDYGFKEEVGETASIIDVVLT</sequence>
<dbReference type="GO" id="GO:0016757">
    <property type="term" value="F:glycosyltransferase activity"/>
    <property type="evidence" value="ECO:0007669"/>
    <property type="project" value="UniProtKB-KW"/>
</dbReference>
<dbReference type="EMBL" id="JBHUGI010000005">
    <property type="protein sequence ID" value="MFD1926924.1"/>
    <property type="molecule type" value="Genomic_DNA"/>
</dbReference>
<evidence type="ECO:0000256" key="1">
    <source>
        <dbReference type="ARBA" id="ARBA00022679"/>
    </source>
</evidence>
<dbReference type="Proteomes" id="UP001597218">
    <property type="component" value="Unassembled WGS sequence"/>
</dbReference>
<dbReference type="Gene3D" id="3.40.50.2000">
    <property type="entry name" value="Glycogen Phosphorylase B"/>
    <property type="match status" value="1"/>
</dbReference>
<accession>A0ABW4SES9</accession>
<dbReference type="PANTHER" id="PTHR46401:SF2">
    <property type="entry name" value="GLYCOSYLTRANSFERASE WBBK-RELATED"/>
    <property type="match status" value="1"/>
</dbReference>
<dbReference type="RefSeq" id="WP_381535584.1">
    <property type="nucleotide sequence ID" value="NZ_JBHUGI010000005.1"/>
</dbReference>
<organism evidence="3 4">
    <name type="scientific">Sporosarcina siberiensis</name>
    <dbReference type="NCBI Taxonomy" id="1365606"/>
    <lineage>
        <taxon>Bacteria</taxon>
        <taxon>Bacillati</taxon>
        <taxon>Bacillota</taxon>
        <taxon>Bacilli</taxon>
        <taxon>Bacillales</taxon>
        <taxon>Caryophanaceae</taxon>
        <taxon>Sporosarcina</taxon>
    </lineage>
</organism>
<protein>
    <submittedName>
        <fullName evidence="3">Glycosyltransferase</fullName>
        <ecNumber evidence="3">2.4.-.-</ecNumber>
    </submittedName>
</protein>
<comment type="caution">
    <text evidence="3">The sequence shown here is derived from an EMBL/GenBank/DDBJ whole genome shotgun (WGS) entry which is preliminary data.</text>
</comment>
<evidence type="ECO:0000313" key="4">
    <source>
        <dbReference type="Proteomes" id="UP001597218"/>
    </source>
</evidence>
<keyword evidence="4" id="KW-1185">Reference proteome</keyword>
<dbReference type="InterPro" id="IPR001296">
    <property type="entry name" value="Glyco_trans_1"/>
</dbReference>
<evidence type="ECO:0000313" key="3">
    <source>
        <dbReference type="EMBL" id="MFD1926924.1"/>
    </source>
</evidence>
<evidence type="ECO:0000259" key="2">
    <source>
        <dbReference type="Pfam" id="PF00534"/>
    </source>
</evidence>
<reference evidence="4" key="1">
    <citation type="journal article" date="2019" name="Int. J. Syst. Evol. Microbiol.">
        <title>The Global Catalogue of Microorganisms (GCM) 10K type strain sequencing project: providing services to taxonomists for standard genome sequencing and annotation.</title>
        <authorList>
            <consortium name="The Broad Institute Genomics Platform"/>
            <consortium name="The Broad Institute Genome Sequencing Center for Infectious Disease"/>
            <person name="Wu L."/>
            <person name="Ma J."/>
        </authorList>
    </citation>
    <scope>NUCLEOTIDE SEQUENCE [LARGE SCALE GENOMIC DNA]</scope>
    <source>
        <strain evidence="4">CGMCC 4.7177</strain>
    </source>
</reference>
<keyword evidence="1 3" id="KW-0808">Transferase</keyword>
<dbReference type="Pfam" id="PF00534">
    <property type="entry name" value="Glycos_transf_1"/>
    <property type="match status" value="1"/>
</dbReference>
<dbReference type="SUPFAM" id="SSF53756">
    <property type="entry name" value="UDP-Glycosyltransferase/glycogen phosphorylase"/>
    <property type="match status" value="1"/>
</dbReference>
<feature type="domain" description="Glycosyl transferase family 1" evidence="2">
    <location>
        <begin position="184"/>
        <end position="340"/>
    </location>
</feature>